<sequence>MYRTPRLALTALAASLLLSGCIASTAASLVTAPVRMAGKGVDMMTTSQSEADEKRGRNMRKQEERLGKLQRNYERHNRDCMDGDREACEQARLDYGEIQNLRANWP</sequence>
<evidence type="ECO:0000256" key="2">
    <source>
        <dbReference type="SAM" id="SignalP"/>
    </source>
</evidence>
<gene>
    <name evidence="3" type="ORF">WG901_10615</name>
</gene>
<dbReference type="RefSeq" id="WP_339587040.1">
    <property type="nucleotide sequence ID" value="NZ_JBBHJZ010000002.1"/>
</dbReference>
<dbReference type="PROSITE" id="PS51257">
    <property type="entry name" value="PROKAR_LIPOPROTEIN"/>
    <property type="match status" value="1"/>
</dbReference>
<proteinExistence type="predicted"/>
<evidence type="ECO:0000256" key="1">
    <source>
        <dbReference type="SAM" id="MobiDB-lite"/>
    </source>
</evidence>
<comment type="caution">
    <text evidence="3">The sequence shown here is derived from an EMBL/GenBank/DDBJ whole genome shotgun (WGS) entry which is preliminary data.</text>
</comment>
<organism evidence="3 4">
    <name type="scientific">Novosphingobium anseongense</name>
    <dbReference type="NCBI Taxonomy" id="3133436"/>
    <lineage>
        <taxon>Bacteria</taxon>
        <taxon>Pseudomonadati</taxon>
        <taxon>Pseudomonadota</taxon>
        <taxon>Alphaproteobacteria</taxon>
        <taxon>Sphingomonadales</taxon>
        <taxon>Sphingomonadaceae</taxon>
        <taxon>Novosphingobium</taxon>
    </lineage>
</organism>
<feature type="compositionally biased region" description="Basic and acidic residues" evidence="1">
    <location>
        <begin position="51"/>
        <end position="61"/>
    </location>
</feature>
<feature type="chain" id="PRO_5045884636" description="Lipoprotein" evidence="2">
    <location>
        <begin position="27"/>
        <end position="106"/>
    </location>
</feature>
<keyword evidence="2" id="KW-0732">Signal</keyword>
<reference evidence="3 4" key="1">
    <citation type="submission" date="2024-03" db="EMBL/GenBank/DDBJ databases">
        <authorList>
            <person name="Jo J.-H."/>
        </authorList>
    </citation>
    <scope>NUCLEOTIDE SEQUENCE [LARGE SCALE GENOMIC DNA]</scope>
    <source>
        <strain evidence="3 4">PS1R-30</strain>
    </source>
</reference>
<evidence type="ECO:0000313" key="4">
    <source>
        <dbReference type="Proteomes" id="UP001361239"/>
    </source>
</evidence>
<name>A0ABU8RVV7_9SPHN</name>
<accession>A0ABU8RVV7</accession>
<feature type="signal peptide" evidence="2">
    <location>
        <begin position="1"/>
        <end position="26"/>
    </location>
</feature>
<keyword evidence="4" id="KW-1185">Reference proteome</keyword>
<dbReference type="EMBL" id="JBBHJZ010000002">
    <property type="protein sequence ID" value="MEJ5977088.1"/>
    <property type="molecule type" value="Genomic_DNA"/>
</dbReference>
<dbReference type="Proteomes" id="UP001361239">
    <property type="component" value="Unassembled WGS sequence"/>
</dbReference>
<evidence type="ECO:0008006" key="5">
    <source>
        <dbReference type="Google" id="ProtNLM"/>
    </source>
</evidence>
<feature type="region of interest" description="Disordered" evidence="1">
    <location>
        <begin position="41"/>
        <end position="61"/>
    </location>
</feature>
<protein>
    <recommendedName>
        <fullName evidence="5">Lipoprotein</fullName>
    </recommendedName>
</protein>
<evidence type="ECO:0000313" key="3">
    <source>
        <dbReference type="EMBL" id="MEJ5977088.1"/>
    </source>
</evidence>